<feature type="compositionally biased region" description="Basic and acidic residues" evidence="1">
    <location>
        <begin position="457"/>
        <end position="466"/>
    </location>
</feature>
<dbReference type="PANTHER" id="PTHR28535:SF1">
    <property type="entry name" value="PROTEIN ZGRF1"/>
    <property type="match status" value="1"/>
</dbReference>
<feature type="compositionally biased region" description="Polar residues" evidence="1">
    <location>
        <begin position="508"/>
        <end position="518"/>
    </location>
</feature>
<feature type="region of interest" description="Disordered" evidence="1">
    <location>
        <begin position="107"/>
        <end position="242"/>
    </location>
</feature>
<dbReference type="Proteomes" id="UP000799424">
    <property type="component" value="Unassembled WGS sequence"/>
</dbReference>
<gene>
    <name evidence="3" type="ORF">CC86DRAFT_373867</name>
</gene>
<name>A0A6A6ZKE7_9PLEO</name>
<feature type="region of interest" description="Disordered" evidence="1">
    <location>
        <begin position="796"/>
        <end position="816"/>
    </location>
</feature>
<evidence type="ECO:0000313" key="3">
    <source>
        <dbReference type="EMBL" id="KAF2821561.1"/>
    </source>
</evidence>
<dbReference type="InterPro" id="IPR052800">
    <property type="entry name" value="DNA_Repair_Helicase_ZGRF1"/>
</dbReference>
<feature type="compositionally biased region" description="Low complexity" evidence="1">
    <location>
        <begin position="593"/>
        <end position="611"/>
    </location>
</feature>
<feature type="compositionally biased region" description="Polar residues" evidence="1">
    <location>
        <begin position="278"/>
        <end position="291"/>
    </location>
</feature>
<dbReference type="GO" id="GO:0006302">
    <property type="term" value="P:double-strand break repair"/>
    <property type="evidence" value="ECO:0007669"/>
    <property type="project" value="TreeGrafter"/>
</dbReference>
<feature type="compositionally biased region" description="Low complexity" evidence="1">
    <location>
        <begin position="625"/>
        <end position="634"/>
    </location>
</feature>
<organism evidence="3 4">
    <name type="scientific">Ophiobolus disseminans</name>
    <dbReference type="NCBI Taxonomy" id="1469910"/>
    <lineage>
        <taxon>Eukaryota</taxon>
        <taxon>Fungi</taxon>
        <taxon>Dikarya</taxon>
        <taxon>Ascomycota</taxon>
        <taxon>Pezizomycotina</taxon>
        <taxon>Dothideomycetes</taxon>
        <taxon>Pleosporomycetidae</taxon>
        <taxon>Pleosporales</taxon>
        <taxon>Pleosporineae</taxon>
        <taxon>Phaeosphaeriaceae</taxon>
        <taxon>Ophiobolus</taxon>
    </lineage>
</organism>
<sequence>MTAHVRSTPHTSALPASQTAPVAEFRCLFTHDVRRKQKRWQDGYLKFHTFNNRVMVCDQARNHVGDTYWKDSNELQEGDELSLDKGVLVEVAEAMGITQTDLAPLFERKTKEHTKEPPARPTPSVTTRPFQRPSTVAPNNAARTGTQLRHKSLNTLLGTPKGPAGKAQPMKSPYEARKEQEQENEMAEERAPKRQKTAQRPGGWRASSPVQEDSPPAKATPLWARTADARNHRPPQARMPPVSRVITISSESDHIPVISSNVTLPSTPAKVVKPATRPTVTSAPTIQSSIFNEPLPVETPKPPPRKIRLPKPKPVETPKRPAPTSSPPVSASNRLTNVDFAVQPVRKLQKEPSPKPSPPQRPKGKPLRLSTGVKRGTLLCQSISRPVSRGGSEPKASGSRPNVATSSRLASKEPPSPTAQDFTKNDASAKRASNAKPSRPLKDSRRASNAEAAGAEKSGKVNRVADEPSEDIFDDPELIHGLMDQQLLVLSSTAKPPEKELAPPQKAPKTTVTKSKAGQTAKVRKAAEVEEAEATSIELQPPVTKPTAKGSQTAKKTKAKPQPVHPASPPRVSIFEPPAPPSRNISPAHSNASRPPSRTSSKSPTKSLLSTGGFRKKTKGIAKESAATSTTTMPTPVPRNISVPLPPHPLTAGKKAPLMSTTELASLLQTNTKRARKADPIGDPTHATGKSPARKIRRVRRENDAPIPSTAQDWEQRNLLKTSSDLTDVGVGVEVEVEVEEPKKKVSALAALTKRTDPRKKFQRTKSLGVETGGGGVEVEVAVDLLSPVLDKDVGPWSTEASDLFDWRPPTRGAGT</sequence>
<proteinExistence type="predicted"/>
<dbReference type="Pfam" id="PF10382">
    <property type="entry name" value="ZGRF1-like_N"/>
    <property type="match status" value="1"/>
</dbReference>
<evidence type="ECO:0000256" key="1">
    <source>
        <dbReference type="SAM" id="MobiDB-lite"/>
    </source>
</evidence>
<feature type="domain" description="5'-3' DNA helicase ZGRF1-like N-terminal" evidence="2">
    <location>
        <begin position="22"/>
        <end position="102"/>
    </location>
</feature>
<accession>A0A6A6ZKE7</accession>
<dbReference type="GO" id="GO:0005634">
    <property type="term" value="C:nucleus"/>
    <property type="evidence" value="ECO:0007669"/>
    <property type="project" value="TreeGrafter"/>
</dbReference>
<reference evidence="3" key="1">
    <citation type="journal article" date="2020" name="Stud. Mycol.">
        <title>101 Dothideomycetes genomes: a test case for predicting lifestyles and emergence of pathogens.</title>
        <authorList>
            <person name="Haridas S."/>
            <person name="Albert R."/>
            <person name="Binder M."/>
            <person name="Bloem J."/>
            <person name="Labutti K."/>
            <person name="Salamov A."/>
            <person name="Andreopoulos B."/>
            <person name="Baker S."/>
            <person name="Barry K."/>
            <person name="Bills G."/>
            <person name="Bluhm B."/>
            <person name="Cannon C."/>
            <person name="Castanera R."/>
            <person name="Culley D."/>
            <person name="Daum C."/>
            <person name="Ezra D."/>
            <person name="Gonzalez J."/>
            <person name="Henrissat B."/>
            <person name="Kuo A."/>
            <person name="Liang C."/>
            <person name="Lipzen A."/>
            <person name="Lutzoni F."/>
            <person name="Magnuson J."/>
            <person name="Mondo S."/>
            <person name="Nolan M."/>
            <person name="Ohm R."/>
            <person name="Pangilinan J."/>
            <person name="Park H.-J."/>
            <person name="Ramirez L."/>
            <person name="Alfaro M."/>
            <person name="Sun H."/>
            <person name="Tritt A."/>
            <person name="Yoshinaga Y."/>
            <person name="Zwiers L.-H."/>
            <person name="Turgeon B."/>
            <person name="Goodwin S."/>
            <person name="Spatafora J."/>
            <person name="Crous P."/>
            <person name="Grigoriev I."/>
        </authorList>
    </citation>
    <scope>NUCLEOTIDE SEQUENCE</scope>
    <source>
        <strain evidence="3">CBS 113818</strain>
    </source>
</reference>
<dbReference type="EMBL" id="MU006237">
    <property type="protein sequence ID" value="KAF2821561.1"/>
    <property type="molecule type" value="Genomic_DNA"/>
</dbReference>
<feature type="compositionally biased region" description="Basic and acidic residues" evidence="1">
    <location>
        <begin position="107"/>
        <end position="118"/>
    </location>
</feature>
<evidence type="ECO:0000313" key="4">
    <source>
        <dbReference type="Proteomes" id="UP000799424"/>
    </source>
</evidence>
<feature type="compositionally biased region" description="Basic and acidic residues" evidence="1">
    <location>
        <begin position="174"/>
        <end position="192"/>
    </location>
</feature>
<dbReference type="OrthoDB" id="6513042at2759"/>
<keyword evidence="4" id="KW-1185">Reference proteome</keyword>
<dbReference type="GO" id="GO:0035861">
    <property type="term" value="C:site of double-strand break"/>
    <property type="evidence" value="ECO:0007669"/>
    <property type="project" value="TreeGrafter"/>
</dbReference>
<protein>
    <recommendedName>
        <fullName evidence="2">5'-3' DNA helicase ZGRF1-like N-terminal domain-containing protein</fullName>
    </recommendedName>
</protein>
<feature type="compositionally biased region" description="Polar residues" evidence="1">
    <location>
        <begin position="583"/>
        <end position="592"/>
    </location>
</feature>
<dbReference type="PANTHER" id="PTHR28535">
    <property type="entry name" value="ZINC FINGER GRF-TYPE CONTAINING 1"/>
    <property type="match status" value="1"/>
</dbReference>
<feature type="region of interest" description="Disordered" evidence="1">
    <location>
        <begin position="671"/>
        <end position="710"/>
    </location>
</feature>
<dbReference type="InterPro" id="IPR018838">
    <property type="entry name" value="ZGRF1-like_N"/>
</dbReference>
<feature type="compositionally biased region" description="Polar residues" evidence="1">
    <location>
        <begin position="123"/>
        <end position="157"/>
    </location>
</feature>
<evidence type="ECO:0000259" key="2">
    <source>
        <dbReference type="Pfam" id="PF10382"/>
    </source>
</evidence>
<feature type="region of interest" description="Disordered" evidence="1">
    <location>
        <begin position="489"/>
        <end position="655"/>
    </location>
</feature>
<dbReference type="AlphaFoldDB" id="A0A6A6ZKE7"/>
<feature type="region of interest" description="Disordered" evidence="1">
    <location>
        <begin position="268"/>
        <end position="475"/>
    </location>
</feature>
<feature type="compositionally biased region" description="Polar residues" evidence="1">
    <location>
        <begin position="399"/>
        <end position="409"/>
    </location>
</feature>